<dbReference type="RefSeq" id="WP_348029108.1">
    <property type="nucleotide sequence ID" value="NZ_CP129113.1"/>
</dbReference>
<dbReference type="Pfam" id="PF00581">
    <property type="entry name" value="Rhodanese"/>
    <property type="match status" value="1"/>
</dbReference>
<dbReference type="EMBL" id="CP129113">
    <property type="protein sequence ID" value="WLV25320.1"/>
    <property type="molecule type" value="Genomic_DNA"/>
</dbReference>
<dbReference type="Proteomes" id="UP001180087">
    <property type="component" value="Chromosome"/>
</dbReference>
<name>A0ABY9KWX6_9BACI</name>
<dbReference type="Gene3D" id="3.40.250.10">
    <property type="entry name" value="Rhodanese-like domain"/>
    <property type="match status" value="1"/>
</dbReference>
<evidence type="ECO:0000259" key="1">
    <source>
        <dbReference type="PROSITE" id="PS50206"/>
    </source>
</evidence>
<dbReference type="SMART" id="SM00450">
    <property type="entry name" value="RHOD"/>
    <property type="match status" value="1"/>
</dbReference>
<dbReference type="PANTHER" id="PTHR43031">
    <property type="entry name" value="FAD-DEPENDENT OXIDOREDUCTASE"/>
    <property type="match status" value="1"/>
</dbReference>
<gene>
    <name evidence="2" type="ORF">QR721_03570</name>
</gene>
<dbReference type="CDD" id="cd00158">
    <property type="entry name" value="RHOD"/>
    <property type="match status" value="1"/>
</dbReference>
<sequence length="122" mass="13938">MIFLVLIGVLVIVFVYQTFFMNKNIRNIPAEQLDNLIRDKKDKQLIDVRNPGEFASGHVKGFQNIPLNDLPKYLDTMPRDKEIIVMCESGSRSNKACSLLNRSGFEKITNVQGGMSKYRKSK</sequence>
<feature type="domain" description="Rhodanese" evidence="1">
    <location>
        <begin position="39"/>
        <end position="122"/>
    </location>
</feature>
<dbReference type="InterPro" id="IPR001763">
    <property type="entry name" value="Rhodanese-like_dom"/>
</dbReference>
<accession>A0ABY9KWX6</accession>
<organism evidence="2 3">
    <name type="scientific">Aciduricibacillus chroicocephali</name>
    <dbReference type="NCBI Taxonomy" id="3054939"/>
    <lineage>
        <taxon>Bacteria</taxon>
        <taxon>Bacillati</taxon>
        <taxon>Bacillota</taxon>
        <taxon>Bacilli</taxon>
        <taxon>Bacillales</taxon>
        <taxon>Bacillaceae</taxon>
        <taxon>Aciduricibacillus</taxon>
    </lineage>
</organism>
<evidence type="ECO:0000313" key="2">
    <source>
        <dbReference type="EMBL" id="WLV25320.1"/>
    </source>
</evidence>
<keyword evidence="3" id="KW-1185">Reference proteome</keyword>
<dbReference type="SUPFAM" id="SSF52821">
    <property type="entry name" value="Rhodanese/Cell cycle control phosphatase"/>
    <property type="match status" value="1"/>
</dbReference>
<dbReference type="PANTHER" id="PTHR43031:SF17">
    <property type="entry name" value="SULFURTRANSFERASE YTWF-RELATED"/>
    <property type="match status" value="1"/>
</dbReference>
<protein>
    <submittedName>
        <fullName evidence="2">Rhodanese-like domain-containing protein</fullName>
    </submittedName>
</protein>
<reference evidence="2" key="1">
    <citation type="submission" date="2023-06" db="EMBL/GenBank/DDBJ databases">
        <title>A Treasure from Seagulls: Isolation and Description of Aciduricobacillus qingdaonensis gen. nov., sp. nov., a Rare Obligately Uric Acid-utilizing Member in the Family Bacillaceae.</title>
        <authorList>
            <person name="Liu W."/>
            <person name="Wang B."/>
        </authorList>
    </citation>
    <scope>NUCLEOTIDE SEQUENCE</scope>
    <source>
        <strain evidence="2">44XB</strain>
    </source>
</reference>
<dbReference type="InterPro" id="IPR036873">
    <property type="entry name" value="Rhodanese-like_dom_sf"/>
</dbReference>
<dbReference type="InterPro" id="IPR050229">
    <property type="entry name" value="GlpE_sulfurtransferase"/>
</dbReference>
<evidence type="ECO:0000313" key="3">
    <source>
        <dbReference type="Proteomes" id="UP001180087"/>
    </source>
</evidence>
<proteinExistence type="predicted"/>
<dbReference type="PROSITE" id="PS50206">
    <property type="entry name" value="RHODANESE_3"/>
    <property type="match status" value="1"/>
</dbReference>